<proteinExistence type="predicted"/>
<name>A0A0L8I5Y7_OCTBM</name>
<protein>
    <recommendedName>
        <fullName evidence="1">Repulsive guidance molecule C-terminal domain-containing protein</fullName>
    </recommendedName>
</protein>
<dbReference type="Pfam" id="PF06534">
    <property type="entry name" value="RGM_C"/>
    <property type="match status" value="1"/>
</dbReference>
<dbReference type="InterPro" id="IPR040287">
    <property type="entry name" value="RGM"/>
</dbReference>
<dbReference type="GO" id="GO:0030509">
    <property type="term" value="P:BMP signaling pathway"/>
    <property type="evidence" value="ECO:0007669"/>
    <property type="project" value="TreeGrafter"/>
</dbReference>
<feature type="domain" description="Repulsive guidance molecule C-terminal" evidence="1">
    <location>
        <begin position="2"/>
        <end position="178"/>
    </location>
</feature>
<accession>A0A0L8I5Y7</accession>
<dbReference type="GO" id="GO:0005886">
    <property type="term" value="C:plasma membrane"/>
    <property type="evidence" value="ECO:0007669"/>
    <property type="project" value="TreeGrafter"/>
</dbReference>
<reference evidence="2" key="1">
    <citation type="submission" date="2015-07" db="EMBL/GenBank/DDBJ databases">
        <title>MeaNS - Measles Nucleotide Surveillance Program.</title>
        <authorList>
            <person name="Tran T."/>
            <person name="Druce J."/>
        </authorList>
    </citation>
    <scope>NUCLEOTIDE SEQUENCE</scope>
    <source>
        <strain evidence="2">UCB-OBI-ISO-001</strain>
        <tissue evidence="2">Gonad</tissue>
    </source>
</reference>
<gene>
    <name evidence="2" type="ORF">OCBIM_22033036mg</name>
</gene>
<dbReference type="PANTHER" id="PTHR31428:SF6">
    <property type="entry name" value="REPULSIVE GUIDANCE MOLECULE B HOMOLOG DRAG-1"/>
    <property type="match status" value="1"/>
</dbReference>
<dbReference type="EMBL" id="KQ416466">
    <property type="protein sequence ID" value="KOF96882.1"/>
    <property type="molecule type" value="Genomic_DNA"/>
</dbReference>
<dbReference type="OrthoDB" id="10013795at2759"/>
<evidence type="ECO:0000259" key="1">
    <source>
        <dbReference type="Pfam" id="PF06534"/>
    </source>
</evidence>
<dbReference type="InterPro" id="IPR009496">
    <property type="entry name" value="RGM_C"/>
</dbReference>
<evidence type="ECO:0000313" key="2">
    <source>
        <dbReference type="EMBL" id="KOF96882.1"/>
    </source>
</evidence>
<dbReference type="STRING" id="37653.A0A0L8I5Y7"/>
<dbReference type="Gene3D" id="3.40.1000.10">
    <property type="entry name" value="Mog1/PsbP, alpha/beta/alpha sandwich"/>
    <property type="match status" value="1"/>
</dbReference>
<organism evidence="2">
    <name type="scientific">Octopus bimaculoides</name>
    <name type="common">California two-spotted octopus</name>
    <dbReference type="NCBI Taxonomy" id="37653"/>
    <lineage>
        <taxon>Eukaryota</taxon>
        <taxon>Metazoa</taxon>
        <taxon>Spiralia</taxon>
        <taxon>Lophotrochozoa</taxon>
        <taxon>Mollusca</taxon>
        <taxon>Cephalopoda</taxon>
        <taxon>Coleoidea</taxon>
        <taxon>Octopodiformes</taxon>
        <taxon>Octopoda</taxon>
        <taxon>Incirrata</taxon>
        <taxon>Octopodidae</taxon>
        <taxon>Octopus</taxon>
    </lineage>
</organism>
<dbReference type="GO" id="GO:0015026">
    <property type="term" value="F:coreceptor activity"/>
    <property type="evidence" value="ECO:0007669"/>
    <property type="project" value="TreeGrafter"/>
</dbReference>
<dbReference type="PANTHER" id="PTHR31428">
    <property type="entry name" value="RGM DOMAIN FAMILY MEMBER DRAG-1"/>
    <property type="match status" value="1"/>
</dbReference>
<dbReference type="AlphaFoldDB" id="A0A0L8I5Y7"/>
<sequence length="283" mass="32144">MIKRNDKCGSTNVLTYGTHERSLPNAFDGGATHYGPGKEIELKVLEPSKYVKIHIKYIDTTILVRHIGRYFTFSIRMPEEIVNSSTADEQPELCVDGCPKLQQIDYKKFLARRQEKLREYERDNKVDMSRVEAEAACRNANVAGFYFDSCVFDLMTTGDNNFTAAAYNAWQDLLKLNPEIAKNGRNRTDLTIYDDRYSGISPLGATTFTNLLVLSCTLLTIWLHSHNNMLLALRRLRRRGLQLIRSTEEPAREINVQVAEHSTDTCTLNVVLGDIQCDTVLQG</sequence>